<dbReference type="EMBL" id="MUHB01000006">
    <property type="protein sequence ID" value="OXB06535.1"/>
    <property type="molecule type" value="Genomic_DNA"/>
</dbReference>
<evidence type="ECO:0000313" key="2">
    <source>
        <dbReference type="EMBL" id="OXB06535.1"/>
    </source>
</evidence>
<accession>A0AB36P4S6</accession>
<feature type="transmembrane region" description="Helical" evidence="1">
    <location>
        <begin position="30"/>
        <end position="54"/>
    </location>
</feature>
<keyword evidence="1" id="KW-0812">Transmembrane</keyword>
<evidence type="ECO:0000256" key="1">
    <source>
        <dbReference type="SAM" id="Phobius"/>
    </source>
</evidence>
<name>A0AB36P4S6_9FLAO</name>
<comment type="caution">
    <text evidence="2">The sequence shown here is derived from an EMBL/GenBank/DDBJ whole genome shotgun (WGS) entry which is preliminary data.</text>
</comment>
<evidence type="ECO:0000313" key="3">
    <source>
        <dbReference type="Proteomes" id="UP000198431"/>
    </source>
</evidence>
<sequence>MILDNYNIPCFLFQVSSFFKVDYAQQSLLFTLYSLLFTLYSLLFTLYSLFFILFSPIINPVTHSLAPLIIIVQTRNS</sequence>
<keyword evidence="1" id="KW-0472">Membrane</keyword>
<dbReference type="AlphaFoldDB" id="A0AB36P4S6"/>
<keyword evidence="1" id="KW-1133">Transmembrane helix</keyword>
<gene>
    <name evidence="2" type="ORF">B0A72_05685</name>
</gene>
<organism evidence="2 3">
    <name type="scientific">Flavobacterium pectinovorum</name>
    <dbReference type="NCBI Taxonomy" id="29533"/>
    <lineage>
        <taxon>Bacteria</taxon>
        <taxon>Pseudomonadati</taxon>
        <taxon>Bacteroidota</taxon>
        <taxon>Flavobacteriia</taxon>
        <taxon>Flavobacteriales</taxon>
        <taxon>Flavobacteriaceae</taxon>
        <taxon>Flavobacterium</taxon>
    </lineage>
</organism>
<protein>
    <submittedName>
        <fullName evidence="2">Uncharacterized protein</fullName>
    </submittedName>
</protein>
<proteinExistence type="predicted"/>
<reference evidence="2 3" key="1">
    <citation type="submission" date="2016-11" db="EMBL/GenBank/DDBJ databases">
        <title>Whole genomes of Flavobacteriaceae.</title>
        <authorList>
            <person name="Stine C."/>
            <person name="Li C."/>
            <person name="Tadesse D."/>
        </authorList>
    </citation>
    <scope>NUCLEOTIDE SEQUENCE [LARGE SCALE GENOMIC DNA]</scope>
    <source>
        <strain evidence="2 3">ATCC 19366</strain>
    </source>
</reference>
<dbReference type="Proteomes" id="UP000198431">
    <property type="component" value="Unassembled WGS sequence"/>
</dbReference>